<evidence type="ECO:0000259" key="1">
    <source>
        <dbReference type="Pfam" id="PF01471"/>
    </source>
</evidence>
<feature type="domain" description="Peptidoglycan binding-like" evidence="1">
    <location>
        <begin position="52"/>
        <end position="114"/>
    </location>
</feature>
<dbReference type="EMBL" id="JAAVJS010000006">
    <property type="protein sequence ID" value="NJX14926.1"/>
    <property type="molecule type" value="Genomic_DNA"/>
</dbReference>
<dbReference type="InterPro" id="IPR002477">
    <property type="entry name" value="Peptidoglycan-bd-like"/>
</dbReference>
<name>A0ABX1DF47_9FLAO</name>
<dbReference type="InterPro" id="IPR036365">
    <property type="entry name" value="PGBD-like_sf"/>
</dbReference>
<keyword evidence="3" id="KW-1185">Reference proteome</keyword>
<protein>
    <submittedName>
        <fullName evidence="2">Peptidoglycan-binding protein</fullName>
    </submittedName>
</protein>
<accession>A0ABX1DF47</accession>
<proteinExistence type="predicted"/>
<organism evidence="2 3">
    <name type="scientific">Tamlana crocina</name>
    <dbReference type="NCBI Taxonomy" id="393006"/>
    <lineage>
        <taxon>Bacteria</taxon>
        <taxon>Pseudomonadati</taxon>
        <taxon>Bacteroidota</taxon>
        <taxon>Flavobacteriia</taxon>
        <taxon>Flavobacteriales</taxon>
        <taxon>Flavobacteriaceae</taxon>
        <taxon>Tamlana</taxon>
    </lineage>
</organism>
<dbReference type="RefSeq" id="WP_167917174.1">
    <property type="nucleotide sequence ID" value="NZ_JAAVJS010000006.1"/>
</dbReference>
<evidence type="ECO:0000313" key="2">
    <source>
        <dbReference type="EMBL" id="NJX14926.1"/>
    </source>
</evidence>
<reference evidence="2 3" key="1">
    <citation type="submission" date="2020-03" db="EMBL/GenBank/DDBJ databases">
        <title>Tamlana sp. nov, isolated from XXX.</title>
        <authorList>
            <person name="Cao W.R."/>
        </authorList>
    </citation>
    <scope>NUCLEOTIDE SEQUENCE [LARGE SCALE GENOMIC DNA]</scope>
    <source>
        <strain evidence="2 3">HST1-43</strain>
    </source>
</reference>
<comment type="caution">
    <text evidence="2">The sequence shown here is derived from an EMBL/GenBank/DDBJ whole genome shotgun (WGS) entry which is preliminary data.</text>
</comment>
<sequence>MPVLYLGSCDAGKRPNRRTAYLKPYHIDGLLIGKVSFRDDDRTKWRSFRESSGNDVLQLQKFLHGAGFMPRCAFDGVFGYVTQAAVRLFQEYVRSTENVPSMVPDGIVGSGTWSHIHRWIQEGKVSEWGKHSASNPTPEYTHWMNLLNQAKQHYVANPGPILKHLNSLTKTYATKKPKDWDFSSNNIHLIGVRRKQTESTTRRDNDDLFFLLINGMVFTFWGSTDPSVAMAQRKDEAFLIEGQHSYRFGWHKISVEKKIYRALKPADHNGVMIIRDWDNDNAFTNNDIKVTDSQGKLKGLRVNPSINIHWTGVGRSNFSAGCQVIAGKSYLNHKNELQDCSKFASTSYGELTDSDKKTKGAYNVFTDLVLCYAPPNVTQLHYTLGREESLDLSANFGGDFASKTLNLLKSV</sequence>
<dbReference type="Pfam" id="PF01471">
    <property type="entry name" value="PG_binding_1"/>
    <property type="match status" value="1"/>
</dbReference>
<dbReference type="SUPFAM" id="SSF47090">
    <property type="entry name" value="PGBD-like"/>
    <property type="match status" value="1"/>
</dbReference>
<evidence type="ECO:0000313" key="3">
    <source>
        <dbReference type="Proteomes" id="UP000760545"/>
    </source>
</evidence>
<dbReference type="Gene3D" id="1.10.101.10">
    <property type="entry name" value="PGBD-like superfamily/PGBD"/>
    <property type="match status" value="1"/>
</dbReference>
<dbReference type="InterPro" id="IPR036366">
    <property type="entry name" value="PGBDSf"/>
</dbReference>
<dbReference type="Proteomes" id="UP000760545">
    <property type="component" value="Unassembled WGS sequence"/>
</dbReference>
<gene>
    <name evidence="2" type="ORF">HC176_05440</name>
</gene>